<dbReference type="PROSITE" id="PS51471">
    <property type="entry name" value="FE2OG_OXY"/>
    <property type="match status" value="1"/>
</dbReference>
<evidence type="ECO:0000259" key="7">
    <source>
        <dbReference type="PROSITE" id="PS51471"/>
    </source>
</evidence>
<sequence>MVSLLDSLKHPGTKKVLLNSLKYVTFALLLNWLLDAAATALGEETSWARVDLSADPTMSDRTPCRARVDLSADPLVYFIDDFADEDSCEHLIRQARPSLGGAEVQTRRGSAARTAIRRASSCWLAARGDEALEHLEDAICAELGAPEERTEFFHVVRYRPSTGERYAAHADAFEAGNAELERGGQRLTTALLYLSDVGAGGATVFPALGLSVAPRRGRLLVFANVADDTTVDARTVHAGEPIAGDTEKWIANKWVRERPVRARRGSMTACLYPEPPRKRPAAAALQRAAEAWKRARRRPDPPPR</sequence>
<organism evidence="8 9">
    <name type="scientific">Aureococcus anophagefferens</name>
    <name type="common">Harmful bloom alga</name>
    <dbReference type="NCBI Taxonomy" id="44056"/>
    <lineage>
        <taxon>Eukaryota</taxon>
        <taxon>Sar</taxon>
        <taxon>Stramenopiles</taxon>
        <taxon>Ochrophyta</taxon>
        <taxon>Pelagophyceae</taxon>
        <taxon>Pelagomonadales</taxon>
        <taxon>Pelagomonadaceae</taxon>
        <taxon>Aureococcus</taxon>
    </lineage>
</organism>
<dbReference type="PANTHER" id="PTHR10869:SF246">
    <property type="entry name" value="TRANSMEMBRANE PROLYL 4-HYDROXYLASE"/>
    <property type="match status" value="1"/>
</dbReference>
<keyword evidence="2" id="KW-0479">Metal-binding</keyword>
<feature type="region of interest" description="Disordered" evidence="6">
    <location>
        <begin position="271"/>
        <end position="304"/>
    </location>
</feature>
<name>A0ABR1G9U7_AURAN</name>
<keyword evidence="4" id="KW-0560">Oxidoreductase</keyword>
<dbReference type="InterPro" id="IPR006620">
    <property type="entry name" value="Pro_4_hyd_alph"/>
</dbReference>
<dbReference type="Gene3D" id="2.60.120.620">
    <property type="entry name" value="q2cbj1_9rhob like domain"/>
    <property type="match status" value="1"/>
</dbReference>
<reference evidence="8 9" key="1">
    <citation type="submission" date="2024-03" db="EMBL/GenBank/DDBJ databases">
        <title>Aureococcus anophagefferens CCMP1851 and Kratosvirus quantuckense: Draft genome of a second virus-susceptible host strain in the model system.</title>
        <authorList>
            <person name="Chase E."/>
            <person name="Truchon A.R."/>
            <person name="Schepens W."/>
            <person name="Wilhelm S.W."/>
        </authorList>
    </citation>
    <scope>NUCLEOTIDE SEQUENCE [LARGE SCALE GENOMIC DNA]</scope>
    <source>
        <strain evidence="8 9">CCMP1851</strain>
    </source>
</reference>
<dbReference type="InterPro" id="IPR045054">
    <property type="entry name" value="P4HA-like"/>
</dbReference>
<evidence type="ECO:0000256" key="5">
    <source>
        <dbReference type="ARBA" id="ARBA00023004"/>
    </source>
</evidence>
<dbReference type="EMBL" id="JBBJCI010000039">
    <property type="protein sequence ID" value="KAK7249955.1"/>
    <property type="molecule type" value="Genomic_DNA"/>
</dbReference>
<evidence type="ECO:0000313" key="9">
    <source>
        <dbReference type="Proteomes" id="UP001363151"/>
    </source>
</evidence>
<keyword evidence="5" id="KW-0408">Iron</keyword>
<dbReference type="InterPro" id="IPR044862">
    <property type="entry name" value="Pro_4_hyd_alph_FE2OG_OXY"/>
</dbReference>
<proteinExistence type="predicted"/>
<dbReference type="PANTHER" id="PTHR10869">
    <property type="entry name" value="PROLYL 4-HYDROXYLASE ALPHA SUBUNIT"/>
    <property type="match status" value="1"/>
</dbReference>
<feature type="compositionally biased region" description="Basic and acidic residues" evidence="6">
    <location>
        <begin position="290"/>
        <end position="304"/>
    </location>
</feature>
<evidence type="ECO:0000256" key="3">
    <source>
        <dbReference type="ARBA" id="ARBA00022964"/>
    </source>
</evidence>
<accession>A0ABR1G9U7</accession>
<dbReference type="SMART" id="SM00702">
    <property type="entry name" value="P4Hc"/>
    <property type="match status" value="1"/>
</dbReference>
<dbReference type="Pfam" id="PF13640">
    <property type="entry name" value="2OG-FeII_Oxy_3"/>
    <property type="match status" value="1"/>
</dbReference>
<dbReference type="InterPro" id="IPR005123">
    <property type="entry name" value="Oxoglu/Fe-dep_dioxygenase_dom"/>
</dbReference>
<gene>
    <name evidence="8" type="ORF">SO694_00005559</name>
</gene>
<keyword evidence="3" id="KW-0223">Dioxygenase</keyword>
<evidence type="ECO:0000256" key="1">
    <source>
        <dbReference type="ARBA" id="ARBA00001961"/>
    </source>
</evidence>
<protein>
    <submittedName>
        <fullName evidence="8">Procollagen-proline 4-dioxygenase</fullName>
    </submittedName>
</protein>
<evidence type="ECO:0000313" key="8">
    <source>
        <dbReference type="EMBL" id="KAK7249955.1"/>
    </source>
</evidence>
<evidence type="ECO:0000256" key="4">
    <source>
        <dbReference type="ARBA" id="ARBA00023002"/>
    </source>
</evidence>
<keyword evidence="9" id="KW-1185">Reference proteome</keyword>
<evidence type="ECO:0000256" key="2">
    <source>
        <dbReference type="ARBA" id="ARBA00022723"/>
    </source>
</evidence>
<feature type="domain" description="Fe2OG dioxygenase" evidence="7">
    <location>
        <begin position="149"/>
        <end position="257"/>
    </location>
</feature>
<comment type="cofactor">
    <cofactor evidence="1">
        <name>L-ascorbate</name>
        <dbReference type="ChEBI" id="CHEBI:38290"/>
    </cofactor>
</comment>
<dbReference type="Proteomes" id="UP001363151">
    <property type="component" value="Unassembled WGS sequence"/>
</dbReference>
<evidence type="ECO:0000256" key="6">
    <source>
        <dbReference type="SAM" id="MobiDB-lite"/>
    </source>
</evidence>
<comment type="caution">
    <text evidence="8">The sequence shown here is derived from an EMBL/GenBank/DDBJ whole genome shotgun (WGS) entry which is preliminary data.</text>
</comment>